<comment type="caution">
    <text evidence="3">The sequence shown here is derived from an EMBL/GenBank/DDBJ whole genome shotgun (WGS) entry which is preliminary data.</text>
</comment>
<evidence type="ECO:0000259" key="2">
    <source>
        <dbReference type="Pfam" id="PF14016"/>
    </source>
</evidence>
<dbReference type="PROSITE" id="PS51257">
    <property type="entry name" value="PROKAR_LIPOPROTEIN"/>
    <property type="match status" value="1"/>
</dbReference>
<protein>
    <submittedName>
        <fullName evidence="3">DUF4232 domain-containing protein</fullName>
    </submittedName>
</protein>
<dbReference type="EMBL" id="JAFFZS010000012">
    <property type="protein sequence ID" value="MBN0045891.1"/>
    <property type="molecule type" value="Genomic_DNA"/>
</dbReference>
<sequence length="299" mass="30571">MRTTPLALASVLAGLVTLTGCGTERISAHDGSGGHCTAASPSAPGGTERPRGGVRITGVPGAPGGDCVPAGAVAVYEVTNDSAVAMAYTIIFGLRPGTGGGTEPVTLTVDQVRPGETVRRTLGPEGLPPGASRATSAEVVEERSVPVAELPSSGGPCPSGGVRVHADRGDAAMGLRVVGLHLENCGTAVYRLDGYPELELFDEDHDPVDGVRILHGGEQIASGTGADGPPTALALKPGERASAVLVWRNTTEFGDPVDAPYVRVRARPDARPVTVTPELDLGTTGRLGVGPWKRDDDER</sequence>
<proteinExistence type="predicted"/>
<name>A0ABS2VS38_STRAS</name>
<dbReference type="RefSeq" id="WP_205384052.1">
    <property type="nucleotide sequence ID" value="NZ_JAFFZS010000012.1"/>
</dbReference>
<evidence type="ECO:0000256" key="1">
    <source>
        <dbReference type="SAM" id="MobiDB-lite"/>
    </source>
</evidence>
<organism evidence="3 4">
    <name type="scientific">Streptomyces actuosus</name>
    <dbReference type="NCBI Taxonomy" id="1885"/>
    <lineage>
        <taxon>Bacteria</taxon>
        <taxon>Bacillati</taxon>
        <taxon>Actinomycetota</taxon>
        <taxon>Actinomycetes</taxon>
        <taxon>Kitasatosporales</taxon>
        <taxon>Streptomycetaceae</taxon>
        <taxon>Streptomyces</taxon>
    </lineage>
</organism>
<dbReference type="InterPro" id="IPR025326">
    <property type="entry name" value="DUF4232"/>
</dbReference>
<evidence type="ECO:0000313" key="4">
    <source>
        <dbReference type="Proteomes" id="UP000788262"/>
    </source>
</evidence>
<feature type="region of interest" description="Disordered" evidence="1">
    <location>
        <begin position="28"/>
        <end position="50"/>
    </location>
</feature>
<feature type="domain" description="DUF4232" evidence="2">
    <location>
        <begin position="157"/>
        <end position="292"/>
    </location>
</feature>
<feature type="region of interest" description="Disordered" evidence="1">
    <location>
        <begin position="275"/>
        <end position="299"/>
    </location>
</feature>
<dbReference type="Proteomes" id="UP000788262">
    <property type="component" value="Unassembled WGS sequence"/>
</dbReference>
<dbReference type="Pfam" id="PF14016">
    <property type="entry name" value="DUF4232"/>
    <property type="match status" value="1"/>
</dbReference>
<reference evidence="3 4" key="1">
    <citation type="submission" date="2021-02" db="EMBL/GenBank/DDBJ databases">
        <title>Whole genome sequencing of Streptomyces actuosus VRA1.</title>
        <authorList>
            <person name="Sen G."/>
            <person name="Sen A."/>
        </authorList>
    </citation>
    <scope>NUCLEOTIDE SEQUENCE [LARGE SCALE GENOMIC DNA]</scope>
    <source>
        <strain evidence="3 4">VRA1</strain>
    </source>
</reference>
<accession>A0ABS2VS38</accession>
<evidence type="ECO:0000313" key="3">
    <source>
        <dbReference type="EMBL" id="MBN0045891.1"/>
    </source>
</evidence>
<keyword evidence="4" id="KW-1185">Reference proteome</keyword>
<gene>
    <name evidence="3" type="ORF">JS756_17620</name>
</gene>